<reference evidence="2 3" key="1">
    <citation type="journal article" date="2024" name="Ann. Entomol. Soc. Am.">
        <title>Genomic analyses of the southern and eastern yellowjacket wasps (Hymenoptera: Vespidae) reveal evolutionary signatures of social life.</title>
        <authorList>
            <person name="Catto M.A."/>
            <person name="Caine P.B."/>
            <person name="Orr S.E."/>
            <person name="Hunt B.G."/>
            <person name="Goodisman M.A.D."/>
        </authorList>
    </citation>
    <scope>NUCLEOTIDE SEQUENCE [LARGE SCALE GENOMIC DNA]</scope>
    <source>
        <strain evidence="2">233</strain>
        <tissue evidence="2">Head and thorax</tissue>
    </source>
</reference>
<keyword evidence="1" id="KW-0472">Membrane</keyword>
<protein>
    <submittedName>
        <fullName evidence="2">Uncharacterized protein</fullName>
    </submittedName>
</protein>
<keyword evidence="3" id="KW-1185">Reference proteome</keyword>
<comment type="caution">
    <text evidence="2">The sequence shown here is derived from an EMBL/GenBank/DDBJ whole genome shotgun (WGS) entry which is preliminary data.</text>
</comment>
<sequence>MRRIASTFFPGESPRVDTVHPHDSTSYPVWAWSSRWRRKLFSREYTTRDIFEFGGGEANGIDGDIDYEIDEFYLPKEIILRRINAPVRAIRYIGYTLAILFYYILTETIMKKNHSHPPRRSSISSFLAVNQI</sequence>
<dbReference type="AlphaFoldDB" id="A0ABD1ZTQ7"/>
<proteinExistence type="predicted"/>
<evidence type="ECO:0000313" key="3">
    <source>
        <dbReference type="Proteomes" id="UP001607302"/>
    </source>
</evidence>
<dbReference type="EMBL" id="JAUDFV010000173">
    <property type="protein sequence ID" value="KAL2711754.1"/>
    <property type="molecule type" value="Genomic_DNA"/>
</dbReference>
<evidence type="ECO:0000313" key="2">
    <source>
        <dbReference type="EMBL" id="KAL2711754.1"/>
    </source>
</evidence>
<name>A0ABD1ZTQ7_VESSQ</name>
<organism evidence="2 3">
    <name type="scientific">Vespula squamosa</name>
    <name type="common">Southern yellow jacket</name>
    <name type="synonym">Wasp</name>
    <dbReference type="NCBI Taxonomy" id="30214"/>
    <lineage>
        <taxon>Eukaryota</taxon>
        <taxon>Metazoa</taxon>
        <taxon>Ecdysozoa</taxon>
        <taxon>Arthropoda</taxon>
        <taxon>Hexapoda</taxon>
        <taxon>Insecta</taxon>
        <taxon>Pterygota</taxon>
        <taxon>Neoptera</taxon>
        <taxon>Endopterygota</taxon>
        <taxon>Hymenoptera</taxon>
        <taxon>Apocrita</taxon>
        <taxon>Aculeata</taxon>
        <taxon>Vespoidea</taxon>
        <taxon>Vespidae</taxon>
        <taxon>Vespinae</taxon>
        <taxon>Vespula</taxon>
    </lineage>
</organism>
<evidence type="ECO:0000256" key="1">
    <source>
        <dbReference type="SAM" id="Phobius"/>
    </source>
</evidence>
<feature type="transmembrane region" description="Helical" evidence="1">
    <location>
        <begin position="89"/>
        <end position="105"/>
    </location>
</feature>
<keyword evidence="1" id="KW-0812">Transmembrane</keyword>
<dbReference type="Proteomes" id="UP001607302">
    <property type="component" value="Unassembled WGS sequence"/>
</dbReference>
<keyword evidence="1" id="KW-1133">Transmembrane helix</keyword>
<gene>
    <name evidence="2" type="ORF">V1478_018775</name>
</gene>
<accession>A0ABD1ZTQ7</accession>